<sequence length="64" mass="7012">MSRNAEDGPGRGRRGCGRGPMVTADVAPSPALDVGEQRARIERSHKIKRLGIKRLGPCVWFEPD</sequence>
<dbReference type="STRING" id="693986.MOC_4471"/>
<dbReference type="Proteomes" id="UP000029492">
    <property type="component" value="Chromosome"/>
</dbReference>
<dbReference type="EMBL" id="CP003811">
    <property type="protein sequence ID" value="AIQ92226.1"/>
    <property type="molecule type" value="Genomic_DNA"/>
</dbReference>
<dbReference type="AlphaFoldDB" id="A0A089NWB2"/>
<reference evidence="2 3" key="1">
    <citation type="journal article" date="2014" name="PLoS ONE">
        <title>Genome Information of Methylobacterium oryzae, a Plant-Probiotic Methylotroph in the Phyllosphere.</title>
        <authorList>
            <person name="Kwak M.J."/>
            <person name="Jeong H."/>
            <person name="Madhaiyan M."/>
            <person name="Lee Y."/>
            <person name="Sa T.M."/>
            <person name="Oh T.K."/>
            <person name="Kim J.F."/>
        </authorList>
    </citation>
    <scope>NUCLEOTIDE SEQUENCE [LARGE SCALE GENOMIC DNA]</scope>
    <source>
        <strain evidence="2 3">CBMB20</strain>
    </source>
</reference>
<gene>
    <name evidence="2" type="ORF">MOC_4471</name>
</gene>
<evidence type="ECO:0000313" key="2">
    <source>
        <dbReference type="EMBL" id="AIQ92226.1"/>
    </source>
</evidence>
<dbReference type="KEGG" id="mor:MOC_4471"/>
<accession>A0A089NWB2</accession>
<feature type="compositionally biased region" description="Basic and acidic residues" evidence="1">
    <location>
        <begin position="1"/>
        <end position="10"/>
    </location>
</feature>
<proteinExistence type="predicted"/>
<evidence type="ECO:0000313" key="3">
    <source>
        <dbReference type="Proteomes" id="UP000029492"/>
    </source>
</evidence>
<feature type="region of interest" description="Disordered" evidence="1">
    <location>
        <begin position="1"/>
        <end position="31"/>
    </location>
</feature>
<keyword evidence="3" id="KW-1185">Reference proteome</keyword>
<organism evidence="2 3">
    <name type="scientific">Methylobacterium oryzae CBMB20</name>
    <dbReference type="NCBI Taxonomy" id="693986"/>
    <lineage>
        <taxon>Bacteria</taxon>
        <taxon>Pseudomonadati</taxon>
        <taxon>Pseudomonadota</taxon>
        <taxon>Alphaproteobacteria</taxon>
        <taxon>Hyphomicrobiales</taxon>
        <taxon>Methylobacteriaceae</taxon>
        <taxon>Methylobacterium</taxon>
    </lineage>
</organism>
<dbReference type="HOGENOM" id="CLU_2862701_0_0_5"/>
<evidence type="ECO:0000256" key="1">
    <source>
        <dbReference type="SAM" id="MobiDB-lite"/>
    </source>
</evidence>
<protein>
    <submittedName>
        <fullName evidence="2">Protein of unassigned function</fullName>
    </submittedName>
</protein>
<name>A0A089NWB2_9HYPH</name>